<name>A0A9Q0YCV7_HOLLE</name>
<dbReference type="PROSITE" id="PS00028">
    <property type="entry name" value="ZINC_FINGER_C2H2_1"/>
    <property type="match status" value="2"/>
</dbReference>
<evidence type="ECO:0000259" key="2">
    <source>
        <dbReference type="PROSITE" id="PS50157"/>
    </source>
</evidence>
<evidence type="ECO:0000313" key="3">
    <source>
        <dbReference type="EMBL" id="KAJ8017637.1"/>
    </source>
</evidence>
<comment type="caution">
    <text evidence="3">The sequence shown here is derived from an EMBL/GenBank/DDBJ whole genome shotgun (WGS) entry which is preliminary data.</text>
</comment>
<dbReference type="Proteomes" id="UP001152320">
    <property type="component" value="Unassembled WGS sequence"/>
</dbReference>
<keyword evidence="1" id="KW-0863">Zinc-finger</keyword>
<dbReference type="OrthoDB" id="10057306at2759"/>
<gene>
    <name evidence="3" type="ORF">HOLleu_44812</name>
</gene>
<dbReference type="GO" id="GO:0008270">
    <property type="term" value="F:zinc ion binding"/>
    <property type="evidence" value="ECO:0007669"/>
    <property type="project" value="UniProtKB-KW"/>
</dbReference>
<reference evidence="3" key="1">
    <citation type="submission" date="2021-10" db="EMBL/GenBank/DDBJ databases">
        <title>Tropical sea cucumber genome reveals ecological adaptation and Cuvierian tubules defense mechanism.</title>
        <authorList>
            <person name="Chen T."/>
        </authorList>
    </citation>
    <scope>NUCLEOTIDE SEQUENCE</scope>
    <source>
        <strain evidence="3">Nanhai2018</strain>
        <tissue evidence="3">Muscle</tissue>
    </source>
</reference>
<protein>
    <recommendedName>
        <fullName evidence="2">C2H2-type domain-containing protein</fullName>
    </recommendedName>
</protein>
<organism evidence="3 4">
    <name type="scientific">Holothuria leucospilota</name>
    <name type="common">Black long sea cucumber</name>
    <name type="synonym">Mertensiothuria leucospilota</name>
    <dbReference type="NCBI Taxonomy" id="206669"/>
    <lineage>
        <taxon>Eukaryota</taxon>
        <taxon>Metazoa</taxon>
        <taxon>Echinodermata</taxon>
        <taxon>Eleutherozoa</taxon>
        <taxon>Echinozoa</taxon>
        <taxon>Holothuroidea</taxon>
        <taxon>Aspidochirotacea</taxon>
        <taxon>Aspidochirotida</taxon>
        <taxon>Holothuriidae</taxon>
        <taxon>Holothuria</taxon>
    </lineage>
</organism>
<proteinExistence type="predicted"/>
<sequence>MSCFKCKAQFPDTSELFRHFKIRHGLYDGQNLLLKCGQGVCSRTFYSYSGLKRHLVKHAPFAVHPNRNVEDQDACGGDDEDNNGYDDVNGENVDLPVSAILSPLQLQNQAAGIICKLSSSKISHNSLNSMANAMDMLFNEVTNSVLTVVEQSFEQIGLRKDSDVYKNIESHITSLKNPFSELNTEFKRSKYFTEQGMVEPCEISLGVRIDNRLNRITRVHEQVPVNDTFIYVPIIKTLEFLMKHPDVVYHLTHDHISTDGVIRDYCDANQFKQNPVLQRDCNGLQLHFFYDDFETVNPLGSKTSIHKIGAFYFVLKNFPPKFNSNLQNIHCAALCHTEDLKKYGFDPIVKHIVADLNYLSKHGVALPDGSFKKGTLTQFSADNLGANSLFGFVESFSASHFCRICLTSKEDAQVIFNERNMQMRNKDLHNLHVQQAQQNLNLPHVQGVKRESVLNDCAYFHILSNYSLDVMHDLLEGVVQYEIKLVLSQFVLKREPPLISYSNLSNELHTYDYGSTEKSNKPSFIKLKSPGNAIGQKAMQAWCLIRHLPLMIGHLMQDEDMPYFDLLLRLLDCMDIIFSPKVTHGLIAQLGILIAEHHTKFREVFPDQPFIPKHHFMVHYPTCLREVGPLIHVWCMRYEAKHDYFCQVAESSRNFKNICKTVAKKHQISQMYHFISKQPLETFHVGPGSEIVIANLTLGCVESVIARVPNATQHTELFDANWVEICGTEYKQKHILVYDVEEMPSYGQIQNILIHNGVVYFVLRIWITMYYKTLFHAFAVKETFPSTFCVKSTHELVDFKPLSLLRSQSKDVNANFVCPRHVLFK</sequence>
<dbReference type="PROSITE" id="PS50157">
    <property type="entry name" value="ZINC_FINGER_C2H2_2"/>
    <property type="match status" value="1"/>
</dbReference>
<dbReference type="EMBL" id="JAIZAY010001273">
    <property type="protein sequence ID" value="KAJ8017637.1"/>
    <property type="molecule type" value="Genomic_DNA"/>
</dbReference>
<keyword evidence="1" id="KW-0862">Zinc</keyword>
<dbReference type="InterPro" id="IPR013087">
    <property type="entry name" value="Znf_C2H2_type"/>
</dbReference>
<evidence type="ECO:0000313" key="4">
    <source>
        <dbReference type="Proteomes" id="UP001152320"/>
    </source>
</evidence>
<dbReference type="PANTHER" id="PTHR31912:SF34">
    <property type="entry name" value="NOTOCHORD-RELATED PROTEIN"/>
    <property type="match status" value="1"/>
</dbReference>
<feature type="domain" description="C2H2-type" evidence="2">
    <location>
        <begin position="34"/>
        <end position="59"/>
    </location>
</feature>
<dbReference type="SMART" id="SM00355">
    <property type="entry name" value="ZnF_C2H2"/>
    <property type="match status" value="2"/>
</dbReference>
<dbReference type="AlphaFoldDB" id="A0A9Q0YCV7"/>
<dbReference type="PANTHER" id="PTHR31912">
    <property type="entry name" value="IP13529P"/>
    <property type="match status" value="1"/>
</dbReference>
<accession>A0A9Q0YCV7</accession>
<keyword evidence="4" id="KW-1185">Reference proteome</keyword>
<keyword evidence="1" id="KW-0479">Metal-binding</keyword>
<evidence type="ECO:0000256" key="1">
    <source>
        <dbReference type="PROSITE-ProRule" id="PRU00042"/>
    </source>
</evidence>